<accession>A0A1F8DQ60</accession>
<evidence type="ECO:0000313" key="2">
    <source>
        <dbReference type="Proteomes" id="UP000178946"/>
    </source>
</evidence>
<evidence type="ECO:0000313" key="1">
    <source>
        <dbReference type="EMBL" id="OGM90754.1"/>
    </source>
</evidence>
<sequence>MEFLLIVIFLLLLAYFLFGWDKVSPLHYALVFLFGRHGPQHENSPRWGWTAKEGWIWVPPLFGKKIEYPARFKEFNAQITIQTKEAGDNKKKDRPSLAVTFTLSGTRRPDYNFLNRYRKWDDALENDLKARLQEKLQGIAGQYTTIELITQHSDVGRFINALARLSEEAMPHLHGTNYGESQNIIPDAKILNFYKKHSAAINKLLDGEFNNPEPSYIENYYGCDFGKINLSPPELSQEAKRAFAARTEAAQKIKAVREKSGMVKDLMDEHSKRGLNIQWAFNEVDHALGASKEIISIEEREGAHGKSRLWITPRNKYEPKKGD</sequence>
<organism evidence="1 2">
    <name type="scientific">Candidatus Wolfebacteria bacterium RIFCSPLOWO2_01_FULL_45_19</name>
    <dbReference type="NCBI Taxonomy" id="1802557"/>
    <lineage>
        <taxon>Bacteria</taxon>
        <taxon>Candidatus Wolfeibacteriota</taxon>
    </lineage>
</organism>
<name>A0A1F8DQ60_9BACT</name>
<comment type="caution">
    <text evidence="1">The sequence shown here is derived from an EMBL/GenBank/DDBJ whole genome shotgun (WGS) entry which is preliminary data.</text>
</comment>
<evidence type="ECO:0008006" key="3">
    <source>
        <dbReference type="Google" id="ProtNLM"/>
    </source>
</evidence>
<dbReference type="Proteomes" id="UP000178946">
    <property type="component" value="Unassembled WGS sequence"/>
</dbReference>
<dbReference type="AlphaFoldDB" id="A0A1F8DQ60"/>
<gene>
    <name evidence="1" type="ORF">A3A20_02955</name>
</gene>
<dbReference type="EMBL" id="MGIR01000008">
    <property type="protein sequence ID" value="OGM90754.1"/>
    <property type="molecule type" value="Genomic_DNA"/>
</dbReference>
<protein>
    <recommendedName>
        <fullName evidence="3">Band 7 domain-containing protein</fullName>
    </recommendedName>
</protein>
<proteinExistence type="predicted"/>
<reference evidence="1 2" key="1">
    <citation type="journal article" date="2016" name="Nat. Commun.">
        <title>Thousands of microbial genomes shed light on interconnected biogeochemical processes in an aquifer system.</title>
        <authorList>
            <person name="Anantharaman K."/>
            <person name="Brown C.T."/>
            <person name="Hug L.A."/>
            <person name="Sharon I."/>
            <person name="Castelle C.J."/>
            <person name="Probst A.J."/>
            <person name="Thomas B.C."/>
            <person name="Singh A."/>
            <person name="Wilkins M.J."/>
            <person name="Karaoz U."/>
            <person name="Brodie E.L."/>
            <person name="Williams K.H."/>
            <person name="Hubbard S.S."/>
            <person name="Banfield J.F."/>
        </authorList>
    </citation>
    <scope>NUCLEOTIDE SEQUENCE [LARGE SCALE GENOMIC DNA]</scope>
</reference>